<gene>
    <name evidence="1" type="ORF">BN424_pa0036</name>
</gene>
<sequence>MDINADKLIEELIDNWAELATFFKYSADLRRIIYTANVIEGLHCQL</sequence>
<reference evidence="1 2" key="2">
    <citation type="submission" date="2015-04" db="EMBL/GenBank/DDBJ databases">
        <title>Carnobacterium maltaromaticum LMA28 plasmids.</title>
        <authorList>
            <person name="Cailliez-Grimal C."/>
            <person name="Iskandar C."/>
        </authorList>
    </citation>
    <scope>NUCLEOTIDE SEQUENCE [LARGE SCALE GENOMIC DNA]</scope>
    <source>
        <strain evidence="1 2">LMA28</strain>
        <plasmid evidence="2">Chromosome</plasmid>
    </source>
</reference>
<evidence type="ECO:0000313" key="2">
    <source>
        <dbReference type="Proteomes" id="UP000464233"/>
    </source>
</evidence>
<accession>A0A1Z5AXA1</accession>
<proteinExistence type="predicted"/>
<dbReference type="AlphaFoldDB" id="A0A1Z5AXA1"/>
<geneLocation type="plasmid" evidence="1">
    <name>LMA_pa</name>
</geneLocation>
<evidence type="ECO:0000313" key="1">
    <source>
        <dbReference type="EMBL" id="CRI06701.1"/>
    </source>
</evidence>
<reference evidence="1 2" key="1">
    <citation type="submission" date="2015-04" db="EMBL/GenBank/DDBJ databases">
        <title>Carnobacterium maltaromaticum LMA28 complete chromosome sequence.</title>
        <authorList>
            <person name="Borges F."/>
            <person name="Cailliez-Grimal C."/>
        </authorList>
    </citation>
    <scope>NUCLEOTIDE SEQUENCE [LARGE SCALE GENOMIC DNA]</scope>
    <source>
        <strain evidence="1 2">LMA28</strain>
        <plasmid evidence="2">Chromosome</plasmid>
    </source>
</reference>
<keyword evidence="1" id="KW-0614">Plasmid</keyword>
<name>A0A1Z5AXA1_CARML</name>
<evidence type="ECO:0008006" key="3">
    <source>
        <dbReference type="Google" id="ProtNLM"/>
    </source>
</evidence>
<organism evidence="1 2">
    <name type="scientific">Carnobacterium maltaromaticum</name>
    <name type="common">Carnobacterium piscicola</name>
    <dbReference type="NCBI Taxonomy" id="2751"/>
    <lineage>
        <taxon>Bacteria</taxon>
        <taxon>Bacillati</taxon>
        <taxon>Bacillota</taxon>
        <taxon>Bacilli</taxon>
        <taxon>Lactobacillales</taxon>
        <taxon>Carnobacteriaceae</taxon>
        <taxon>Carnobacterium</taxon>
    </lineage>
</organism>
<protein>
    <recommendedName>
        <fullName evidence="3">Transposase</fullName>
    </recommendedName>
</protein>
<dbReference type="Proteomes" id="UP000464233">
    <property type="component" value="Plasmid LMA_pa"/>
</dbReference>
<dbReference type="EMBL" id="LN846932">
    <property type="protein sequence ID" value="CRI06701.1"/>
    <property type="molecule type" value="Genomic_DNA"/>
</dbReference>